<evidence type="ECO:0000313" key="2">
    <source>
        <dbReference type="Proteomes" id="UP001552299"/>
    </source>
</evidence>
<name>A0ABD0UYN0_DENTH</name>
<reference evidence="1 2" key="1">
    <citation type="journal article" date="2024" name="Plant Biotechnol. J.">
        <title>Dendrobium thyrsiflorum genome and its molecular insights into genes involved in important horticultural traits.</title>
        <authorList>
            <person name="Chen B."/>
            <person name="Wang J.Y."/>
            <person name="Zheng P.J."/>
            <person name="Li K.L."/>
            <person name="Liang Y.M."/>
            <person name="Chen X.F."/>
            <person name="Zhang C."/>
            <person name="Zhao X."/>
            <person name="He X."/>
            <person name="Zhang G.Q."/>
            <person name="Liu Z.J."/>
            <person name="Xu Q."/>
        </authorList>
    </citation>
    <scope>NUCLEOTIDE SEQUENCE [LARGE SCALE GENOMIC DNA]</scope>
    <source>
        <strain evidence="1">GZMU011</strain>
    </source>
</reference>
<gene>
    <name evidence="1" type="ORF">M5K25_012739</name>
</gene>
<organism evidence="1 2">
    <name type="scientific">Dendrobium thyrsiflorum</name>
    <name type="common">Pinecone-like raceme dendrobium</name>
    <name type="synonym">Orchid</name>
    <dbReference type="NCBI Taxonomy" id="117978"/>
    <lineage>
        <taxon>Eukaryota</taxon>
        <taxon>Viridiplantae</taxon>
        <taxon>Streptophyta</taxon>
        <taxon>Embryophyta</taxon>
        <taxon>Tracheophyta</taxon>
        <taxon>Spermatophyta</taxon>
        <taxon>Magnoliopsida</taxon>
        <taxon>Liliopsida</taxon>
        <taxon>Asparagales</taxon>
        <taxon>Orchidaceae</taxon>
        <taxon>Epidendroideae</taxon>
        <taxon>Malaxideae</taxon>
        <taxon>Dendrobiinae</taxon>
        <taxon>Dendrobium</taxon>
    </lineage>
</organism>
<dbReference type="AlphaFoldDB" id="A0ABD0UYN0"/>
<dbReference type="EMBL" id="JANQDX010000010">
    <property type="protein sequence ID" value="KAL0917660.1"/>
    <property type="molecule type" value="Genomic_DNA"/>
</dbReference>
<dbReference type="Proteomes" id="UP001552299">
    <property type="component" value="Unassembled WGS sequence"/>
</dbReference>
<comment type="caution">
    <text evidence="1">The sequence shown here is derived from an EMBL/GenBank/DDBJ whole genome shotgun (WGS) entry which is preliminary data.</text>
</comment>
<proteinExistence type="predicted"/>
<evidence type="ECO:0000313" key="1">
    <source>
        <dbReference type="EMBL" id="KAL0917660.1"/>
    </source>
</evidence>
<protein>
    <submittedName>
        <fullName evidence="1">Uncharacterized protein</fullName>
    </submittedName>
</protein>
<sequence length="64" mass="7194">MPNSFNFLNPPTLAAAAHRRATWWTMLAPALSPARKQDEGSERWPAAVWMPPESMKWRTSAPSS</sequence>
<keyword evidence="2" id="KW-1185">Reference proteome</keyword>
<accession>A0ABD0UYN0</accession>